<dbReference type="PROSITE" id="PS00503">
    <property type="entry name" value="PECTINESTERASE_2"/>
    <property type="match status" value="1"/>
</dbReference>
<comment type="similarity">
    <text evidence="3">In the N-terminal section; belongs to the PMEI family.</text>
</comment>
<keyword evidence="7" id="KW-0964">Secreted</keyword>
<keyword evidence="17" id="KW-1185">Reference proteome</keyword>
<keyword evidence="6" id="KW-0134">Cell wall</keyword>
<dbReference type="InterPro" id="IPR000070">
    <property type="entry name" value="Pectinesterase_cat"/>
</dbReference>
<comment type="caution">
    <text evidence="16">The sequence shown here is derived from an EMBL/GenBank/DDBJ whole genome shotgun (WGS) entry which is preliminary data.</text>
</comment>
<evidence type="ECO:0000259" key="15">
    <source>
        <dbReference type="Pfam" id="PF04043"/>
    </source>
</evidence>
<evidence type="ECO:0000256" key="1">
    <source>
        <dbReference type="ARBA" id="ARBA00004191"/>
    </source>
</evidence>
<proteinExistence type="inferred from homology"/>
<organism evidence="16 17">
    <name type="scientific">Salvia divinorum</name>
    <name type="common">Maria pastora</name>
    <name type="synonym">Diviner's sage</name>
    <dbReference type="NCBI Taxonomy" id="28513"/>
    <lineage>
        <taxon>Eukaryota</taxon>
        <taxon>Viridiplantae</taxon>
        <taxon>Streptophyta</taxon>
        <taxon>Embryophyta</taxon>
        <taxon>Tracheophyta</taxon>
        <taxon>Spermatophyta</taxon>
        <taxon>Magnoliopsida</taxon>
        <taxon>eudicotyledons</taxon>
        <taxon>Gunneridae</taxon>
        <taxon>Pentapetalae</taxon>
        <taxon>asterids</taxon>
        <taxon>lamiids</taxon>
        <taxon>Lamiales</taxon>
        <taxon>Lamiaceae</taxon>
        <taxon>Nepetoideae</taxon>
        <taxon>Mentheae</taxon>
        <taxon>Salviinae</taxon>
        <taxon>Salvia</taxon>
        <taxon>Salvia subgen. Calosphace</taxon>
    </lineage>
</organism>
<evidence type="ECO:0000256" key="7">
    <source>
        <dbReference type="ARBA" id="ARBA00022525"/>
    </source>
</evidence>
<comment type="catalytic activity">
    <reaction evidence="11 13">
        <text>[(1-&gt;4)-alpha-D-galacturonosyl methyl ester](n) + n H2O = [(1-&gt;4)-alpha-D-galacturonosyl](n) + n methanol + n H(+)</text>
        <dbReference type="Rhea" id="RHEA:22380"/>
        <dbReference type="Rhea" id="RHEA-COMP:14570"/>
        <dbReference type="Rhea" id="RHEA-COMP:14573"/>
        <dbReference type="ChEBI" id="CHEBI:15377"/>
        <dbReference type="ChEBI" id="CHEBI:15378"/>
        <dbReference type="ChEBI" id="CHEBI:17790"/>
        <dbReference type="ChEBI" id="CHEBI:140522"/>
        <dbReference type="ChEBI" id="CHEBI:140523"/>
        <dbReference type="EC" id="3.1.1.11"/>
    </reaction>
</comment>
<evidence type="ECO:0000256" key="8">
    <source>
        <dbReference type="ARBA" id="ARBA00022801"/>
    </source>
</evidence>
<dbReference type="GO" id="GO:0042545">
    <property type="term" value="P:cell wall modification"/>
    <property type="evidence" value="ECO:0007669"/>
    <property type="project" value="UniProtKB-UniRule"/>
</dbReference>
<accession>A0ABD1GMF1</accession>
<comment type="similarity">
    <text evidence="4">In the C-terminal section; belongs to the pectinesterase family.</text>
</comment>
<evidence type="ECO:0000256" key="2">
    <source>
        <dbReference type="ARBA" id="ARBA00005184"/>
    </source>
</evidence>
<reference evidence="16 17" key="1">
    <citation type="submission" date="2024-06" db="EMBL/GenBank/DDBJ databases">
        <title>A chromosome level genome sequence of Diviner's sage (Salvia divinorum).</title>
        <authorList>
            <person name="Ford S.A."/>
            <person name="Ro D.-K."/>
            <person name="Ness R.W."/>
            <person name="Phillips M.A."/>
        </authorList>
    </citation>
    <scope>NUCLEOTIDE SEQUENCE [LARGE SCALE GENOMIC DNA]</scope>
    <source>
        <strain evidence="16">SAF-2024a</strain>
        <tissue evidence="16">Leaf</tissue>
    </source>
</reference>
<dbReference type="Pfam" id="PF01095">
    <property type="entry name" value="Pectinesterase"/>
    <property type="match status" value="1"/>
</dbReference>
<dbReference type="InterPro" id="IPR006501">
    <property type="entry name" value="Pectinesterase_inhib_dom"/>
</dbReference>
<evidence type="ECO:0000313" key="17">
    <source>
        <dbReference type="Proteomes" id="UP001567538"/>
    </source>
</evidence>
<dbReference type="GO" id="GO:0045490">
    <property type="term" value="P:pectin catabolic process"/>
    <property type="evidence" value="ECO:0007669"/>
    <property type="project" value="UniProtKB-UniRule"/>
</dbReference>
<evidence type="ECO:0000259" key="14">
    <source>
        <dbReference type="Pfam" id="PF01095"/>
    </source>
</evidence>
<evidence type="ECO:0000256" key="13">
    <source>
        <dbReference type="RuleBase" id="RU000589"/>
    </source>
</evidence>
<evidence type="ECO:0000256" key="5">
    <source>
        <dbReference type="ARBA" id="ARBA00013229"/>
    </source>
</evidence>
<evidence type="ECO:0000256" key="4">
    <source>
        <dbReference type="ARBA" id="ARBA00007786"/>
    </source>
</evidence>
<feature type="domain" description="Pectinesterase catalytic" evidence="14">
    <location>
        <begin position="87"/>
        <end position="366"/>
    </location>
</feature>
<dbReference type="GO" id="GO:0030599">
    <property type="term" value="F:pectinesterase activity"/>
    <property type="evidence" value="ECO:0007669"/>
    <property type="project" value="UniProtKB-UniRule"/>
</dbReference>
<evidence type="ECO:0000256" key="9">
    <source>
        <dbReference type="ARBA" id="ARBA00023085"/>
    </source>
</evidence>
<protein>
    <recommendedName>
        <fullName evidence="5 13">Pectinesterase</fullName>
        <ecNumber evidence="5 13">3.1.1.11</ecNumber>
    </recommendedName>
</protein>
<dbReference type="EC" id="3.1.1.11" evidence="5 13"/>
<evidence type="ECO:0000256" key="10">
    <source>
        <dbReference type="ARBA" id="ARBA00023316"/>
    </source>
</evidence>
<keyword evidence="8 13" id="KW-0378">Hydrolase</keyword>
<evidence type="ECO:0000256" key="3">
    <source>
        <dbReference type="ARBA" id="ARBA00006027"/>
    </source>
</evidence>
<dbReference type="InterPro" id="IPR011050">
    <property type="entry name" value="Pectin_lyase_fold/virulence"/>
</dbReference>
<name>A0ABD1GMF1_SALDI</name>
<dbReference type="Pfam" id="PF04043">
    <property type="entry name" value="PMEI"/>
    <property type="match status" value="1"/>
</dbReference>
<dbReference type="PANTHER" id="PTHR31707">
    <property type="entry name" value="PECTINESTERASE"/>
    <property type="match status" value="1"/>
</dbReference>
<dbReference type="InterPro" id="IPR035513">
    <property type="entry name" value="Invertase/methylesterase_inhib"/>
</dbReference>
<evidence type="ECO:0000256" key="12">
    <source>
        <dbReference type="PROSITE-ProRule" id="PRU10040"/>
    </source>
</evidence>
<dbReference type="EMBL" id="JBEAFC010000008">
    <property type="protein sequence ID" value="KAL1545317.1"/>
    <property type="molecule type" value="Genomic_DNA"/>
</dbReference>
<feature type="domain" description="Pectinesterase inhibitor" evidence="15">
    <location>
        <begin position="6"/>
        <end position="54"/>
    </location>
</feature>
<dbReference type="SUPFAM" id="SSF51126">
    <property type="entry name" value="Pectin lyase-like"/>
    <property type="match status" value="1"/>
</dbReference>
<keyword evidence="10" id="KW-0961">Cell wall biogenesis/degradation</keyword>
<dbReference type="FunFam" id="2.160.20.10:FF:000029">
    <property type="entry name" value="Pectinesterase 4"/>
    <property type="match status" value="1"/>
</dbReference>
<comment type="subcellular location">
    <subcellularLocation>
        <location evidence="1">Secreted</location>
        <location evidence="1">Cell wall</location>
    </subcellularLocation>
</comment>
<dbReference type="Gene3D" id="1.20.140.40">
    <property type="entry name" value="Invertase/pectin methylesterase inhibitor family protein"/>
    <property type="match status" value="1"/>
</dbReference>
<dbReference type="Proteomes" id="UP001567538">
    <property type="component" value="Unassembled WGS sequence"/>
</dbReference>
<evidence type="ECO:0000256" key="6">
    <source>
        <dbReference type="ARBA" id="ARBA00022512"/>
    </source>
</evidence>
<feature type="active site" evidence="12">
    <location>
        <position position="236"/>
    </location>
</feature>
<dbReference type="InterPro" id="IPR033131">
    <property type="entry name" value="Pectinesterase_Asp_AS"/>
</dbReference>
<keyword evidence="9 13" id="KW-0063">Aspartyl esterase</keyword>
<comment type="pathway">
    <text evidence="2 13">Glycan metabolism; pectin degradation; 2-dehydro-3-deoxy-D-gluconate from pectin: step 1/5.</text>
</comment>
<evidence type="ECO:0000256" key="11">
    <source>
        <dbReference type="ARBA" id="ARBA00047928"/>
    </source>
</evidence>
<dbReference type="Gene3D" id="2.160.20.10">
    <property type="entry name" value="Single-stranded right-handed beta-helix, Pectin lyase-like"/>
    <property type="match status" value="1"/>
</dbReference>
<dbReference type="AlphaFoldDB" id="A0ABD1GMF1"/>
<dbReference type="InterPro" id="IPR012334">
    <property type="entry name" value="Pectin_lyas_fold"/>
</dbReference>
<gene>
    <name evidence="16" type="primary">NCAPH2</name>
    <name evidence="16" type="ORF">AAHA92_22059</name>
</gene>
<evidence type="ECO:0000313" key="16">
    <source>
        <dbReference type="EMBL" id="KAL1545317.1"/>
    </source>
</evidence>
<sequence length="387" mass="43148">MDYIIGEVKIWLSGAISDKDTCFDAFAKTNGESKEKVREMLKTSGRMLSKCLAMAPRQLLGGENIPDYVKGHARKLIENPKIALKPNVVVAQDGSGNFETITEAVQSVPLQSKVPFVILVKRGIYKEYVMIPKMIDNVVLIREGPLITRISGNKGFEDGIQTAFTATLTVEGRLFTAKDIGVENTRRPEGHQALAVRATGDLGIYYNVHMDGYQDTLCPDKNRQFFRECRISGTVDFIFGNAVTAFQKCVMVVRKPMPSQTCEVTAQGRDETNVTGITMIQGYNITAENDFLDAKPPIQAYLGRPWKTMSRTIIMHSTIDGFISPDGWYPWDGNIGLDTLFYAEYKNYGPGADTSKRVDWGVYNTLRMMRQPSHGLPSYILLLIIGS</sequence>
<dbReference type="SUPFAM" id="SSF101148">
    <property type="entry name" value="Plant invertase/pectin methylesterase inhibitor"/>
    <property type="match status" value="1"/>
</dbReference>